<accession>A0ABV5MAN7</accession>
<protein>
    <submittedName>
        <fullName evidence="2">Uncharacterized protein</fullName>
    </submittedName>
</protein>
<keyword evidence="1" id="KW-0472">Membrane</keyword>
<feature type="transmembrane region" description="Helical" evidence="1">
    <location>
        <begin position="27"/>
        <end position="50"/>
    </location>
</feature>
<organism evidence="2 3">
    <name type="scientific">Dactylosporangium vinaceum</name>
    <dbReference type="NCBI Taxonomy" id="53362"/>
    <lineage>
        <taxon>Bacteria</taxon>
        <taxon>Bacillati</taxon>
        <taxon>Actinomycetota</taxon>
        <taxon>Actinomycetes</taxon>
        <taxon>Micromonosporales</taxon>
        <taxon>Micromonosporaceae</taxon>
        <taxon>Dactylosporangium</taxon>
    </lineage>
</organism>
<keyword evidence="1" id="KW-0812">Transmembrane</keyword>
<reference evidence="2 3" key="1">
    <citation type="submission" date="2024-09" db="EMBL/GenBank/DDBJ databases">
        <authorList>
            <person name="Sun Q."/>
            <person name="Mori K."/>
        </authorList>
    </citation>
    <scope>NUCLEOTIDE SEQUENCE [LARGE SCALE GENOMIC DNA]</scope>
    <source>
        <strain evidence="2 3">JCM 3307</strain>
    </source>
</reference>
<dbReference type="EMBL" id="JBHMCA010000043">
    <property type="protein sequence ID" value="MFB9445914.1"/>
    <property type="molecule type" value="Genomic_DNA"/>
</dbReference>
<evidence type="ECO:0000313" key="3">
    <source>
        <dbReference type="Proteomes" id="UP001589608"/>
    </source>
</evidence>
<proteinExistence type="predicted"/>
<gene>
    <name evidence="2" type="ORF">ACFFTR_22775</name>
</gene>
<comment type="caution">
    <text evidence="2">The sequence shown here is derived from an EMBL/GenBank/DDBJ whole genome shotgun (WGS) entry which is preliminary data.</text>
</comment>
<keyword evidence="1" id="KW-1133">Transmembrane helix</keyword>
<evidence type="ECO:0000313" key="2">
    <source>
        <dbReference type="EMBL" id="MFB9445914.1"/>
    </source>
</evidence>
<evidence type="ECO:0000256" key="1">
    <source>
        <dbReference type="SAM" id="Phobius"/>
    </source>
</evidence>
<keyword evidence="3" id="KW-1185">Reference proteome</keyword>
<dbReference type="RefSeq" id="WP_223093026.1">
    <property type="nucleotide sequence ID" value="NZ_CP061913.1"/>
</dbReference>
<name>A0ABV5MAN7_9ACTN</name>
<dbReference type="Proteomes" id="UP001589608">
    <property type="component" value="Unassembled WGS sequence"/>
</dbReference>
<sequence length="63" mass="6856">MVLVIASIPFGVMLLRAEDRRREVRFALLTMGLWLAGVLVIAAGSAWGVVMMSRVDAEVRSPA</sequence>